<evidence type="ECO:0000259" key="7">
    <source>
        <dbReference type="PROSITE" id="PS50808"/>
    </source>
</evidence>
<sequence length="410" mass="46800">MRRKTCIVWNYFTAVSAQDAFCKICGRNVRYHRSNTNLRSHLRVWHRKIWCEMSNEMKNQSSRYNSVSNDDDDGDFQQIDNFNPDSMTPYTNLPTVVDDLNMNNVGSTEFRNLSQEEEDHEQQQQLSPQPHSSIQPKPTLGKTPLQSADVTKDIYIVPNSSISVSNSLVTENLNLLNSSDRTSIHQFHQKPGEDLGETDRTQDSGVISIDDCDMLESKDVIAAQIELMQPSQFAANNENCHTRNGDNDKNIHANFLPDLEISNTISHSSNNYIKTNSITKSTDGEIDSIAEYFKICDNSTRQTFLDVMRNDRDQHALALDSMSSELKSVSSLLQEVREKQQRKKDRLEELLSEVNQVRADYTLLELQNTELTQQETQLQDKLKQYSKKVSLCDSALNAMTNGKELQMSVK</sequence>
<dbReference type="InterPro" id="IPR003656">
    <property type="entry name" value="Znf_BED"/>
</dbReference>
<reference evidence="8" key="1">
    <citation type="submission" date="2015-07" db="EMBL/GenBank/DDBJ databases">
        <title>MeaNS - Measles Nucleotide Surveillance Program.</title>
        <authorList>
            <person name="Tran T."/>
            <person name="Druce J."/>
        </authorList>
    </citation>
    <scope>NUCLEOTIDE SEQUENCE</scope>
    <source>
        <strain evidence="8">UCB-OBI-ISO-001</strain>
        <tissue evidence="8">Gonad</tissue>
    </source>
</reference>
<evidence type="ECO:0000313" key="8">
    <source>
        <dbReference type="EMBL" id="KOF65712.1"/>
    </source>
</evidence>
<dbReference type="SUPFAM" id="SSF57667">
    <property type="entry name" value="beta-beta-alpha zinc fingers"/>
    <property type="match status" value="1"/>
</dbReference>
<proteinExistence type="predicted"/>
<name>A0A0L8FM32_OCTBM</name>
<gene>
    <name evidence="8" type="ORF">OCBIM_22014582mg</name>
</gene>
<dbReference type="Pfam" id="PF02892">
    <property type="entry name" value="zf-BED"/>
    <property type="match status" value="1"/>
</dbReference>
<feature type="coiled-coil region" evidence="5">
    <location>
        <begin position="319"/>
        <end position="388"/>
    </location>
</feature>
<accession>A0A0L8FM32</accession>
<dbReference type="EMBL" id="KQ428994">
    <property type="protein sequence ID" value="KOF65712.1"/>
    <property type="molecule type" value="Genomic_DNA"/>
</dbReference>
<dbReference type="OrthoDB" id="10599798at2759"/>
<keyword evidence="1" id="KW-0479">Metal-binding</keyword>
<dbReference type="GO" id="GO:0008270">
    <property type="term" value="F:zinc ion binding"/>
    <property type="evidence" value="ECO:0007669"/>
    <property type="project" value="UniProtKB-KW"/>
</dbReference>
<evidence type="ECO:0000256" key="4">
    <source>
        <dbReference type="PROSITE-ProRule" id="PRU00027"/>
    </source>
</evidence>
<feature type="domain" description="BED-type" evidence="7">
    <location>
        <begin position="3"/>
        <end position="53"/>
    </location>
</feature>
<keyword evidence="2 4" id="KW-0863">Zinc-finger</keyword>
<evidence type="ECO:0000256" key="6">
    <source>
        <dbReference type="SAM" id="MobiDB-lite"/>
    </source>
</evidence>
<dbReference type="PROSITE" id="PS50808">
    <property type="entry name" value="ZF_BED"/>
    <property type="match status" value="1"/>
</dbReference>
<feature type="compositionally biased region" description="Low complexity" evidence="6">
    <location>
        <begin position="123"/>
        <end position="136"/>
    </location>
</feature>
<feature type="compositionally biased region" description="Polar residues" evidence="6">
    <location>
        <begin position="84"/>
        <end position="94"/>
    </location>
</feature>
<feature type="region of interest" description="Disordered" evidence="6">
    <location>
        <begin position="112"/>
        <end position="146"/>
    </location>
</feature>
<evidence type="ECO:0000256" key="3">
    <source>
        <dbReference type="ARBA" id="ARBA00022833"/>
    </source>
</evidence>
<keyword evidence="5" id="KW-0175">Coiled coil</keyword>
<evidence type="ECO:0000256" key="5">
    <source>
        <dbReference type="SAM" id="Coils"/>
    </source>
</evidence>
<dbReference type="GO" id="GO:0003677">
    <property type="term" value="F:DNA binding"/>
    <property type="evidence" value="ECO:0007669"/>
    <property type="project" value="InterPro"/>
</dbReference>
<keyword evidence="3" id="KW-0862">Zinc</keyword>
<dbReference type="SMART" id="SM00614">
    <property type="entry name" value="ZnF_BED"/>
    <property type="match status" value="1"/>
</dbReference>
<organism evidence="8">
    <name type="scientific">Octopus bimaculoides</name>
    <name type="common">California two-spotted octopus</name>
    <dbReference type="NCBI Taxonomy" id="37653"/>
    <lineage>
        <taxon>Eukaryota</taxon>
        <taxon>Metazoa</taxon>
        <taxon>Spiralia</taxon>
        <taxon>Lophotrochozoa</taxon>
        <taxon>Mollusca</taxon>
        <taxon>Cephalopoda</taxon>
        <taxon>Coleoidea</taxon>
        <taxon>Octopodiformes</taxon>
        <taxon>Octopoda</taxon>
        <taxon>Incirrata</taxon>
        <taxon>Octopodidae</taxon>
        <taxon>Octopus</taxon>
    </lineage>
</organism>
<dbReference type="AlphaFoldDB" id="A0A0L8FM32"/>
<evidence type="ECO:0000256" key="2">
    <source>
        <dbReference type="ARBA" id="ARBA00022771"/>
    </source>
</evidence>
<evidence type="ECO:0000256" key="1">
    <source>
        <dbReference type="ARBA" id="ARBA00022723"/>
    </source>
</evidence>
<protein>
    <recommendedName>
        <fullName evidence="7">BED-type domain-containing protein</fullName>
    </recommendedName>
</protein>
<feature type="region of interest" description="Disordered" evidence="6">
    <location>
        <begin position="61"/>
        <end position="95"/>
    </location>
</feature>
<dbReference type="InterPro" id="IPR036236">
    <property type="entry name" value="Znf_C2H2_sf"/>
</dbReference>